<name>A0A1B6F5K1_9HEMI</name>
<dbReference type="InterPro" id="IPR043502">
    <property type="entry name" value="DNA/RNA_pol_sf"/>
</dbReference>
<sequence length="589" mass="67863">TKAEMGYSVIDREALAIVYGVKRFSQYLYGRQFTLITDHKPLLSIFGSKKGLPAYAASRLQRYALFLTNYNFDIKYVKSEANANADCLSRLPLNVKDLVFDNDNNLDYVGTYLQFISESDVPIDFNDVRRETKKDILLNKIYGYVMFGWPDSRSELSDELKPFFQRQGELTVEQDILMWGHRVVVPQSLRKYLLSELHVGHLGIVKMKEMARSYFWWPGLDSEIEHVANSCPPCLSERQNPSKSILHVWELPKHCWQRIHCDFLGPINSKLYLIVVDAYSKWLEVEEVSSTSAKQTISKLRPMFARFGVPYQLVSDNGPPFTSFEFNNFLKCNGIKHTFSPPFRPASNGQAESFVKITKKRLKCALFEHEDSELALNRFLLAYRNSIHSTTNLSPAKLMFNRPLRSRLDLIRPNLHEFVKCKQDKQIEYYGGSKTREFVAGQPVIVRDYRGKNKWVEAVILKRLSSVTYLVKLNNDITWQRHVDQIICLQNTSVELSKQTTPSADLLLPTVTVREGEREPAVHTTLHRPPPAHGYSSPPVSRSNFPSIPHSRNTSPRVSLQHSTDHTPPPVVERRYPCRERKPVVRLDL</sequence>
<dbReference type="GO" id="GO:0042575">
    <property type="term" value="C:DNA polymerase complex"/>
    <property type="evidence" value="ECO:0007669"/>
    <property type="project" value="UniProtKB-ARBA"/>
</dbReference>
<dbReference type="InterPro" id="IPR050951">
    <property type="entry name" value="Retrovirus_Pol_polyprotein"/>
</dbReference>
<dbReference type="EMBL" id="GECZ01006212">
    <property type="protein sequence ID" value="JAS63557.1"/>
    <property type="molecule type" value="Transcribed_RNA"/>
</dbReference>
<dbReference type="InterPro" id="IPR001584">
    <property type="entry name" value="Integrase_cat-core"/>
</dbReference>
<dbReference type="PANTHER" id="PTHR37984:SF5">
    <property type="entry name" value="PROTEIN NYNRIN-LIKE"/>
    <property type="match status" value="1"/>
</dbReference>
<dbReference type="EMBL" id="GECZ01024237">
    <property type="protein sequence ID" value="JAS45532.1"/>
    <property type="molecule type" value="Transcribed_RNA"/>
</dbReference>
<dbReference type="GO" id="GO:0015074">
    <property type="term" value="P:DNA integration"/>
    <property type="evidence" value="ECO:0007669"/>
    <property type="project" value="InterPro"/>
</dbReference>
<organism evidence="10">
    <name type="scientific">Cuerna arida</name>
    <dbReference type="NCBI Taxonomy" id="1464854"/>
    <lineage>
        <taxon>Eukaryota</taxon>
        <taxon>Metazoa</taxon>
        <taxon>Ecdysozoa</taxon>
        <taxon>Arthropoda</taxon>
        <taxon>Hexapoda</taxon>
        <taxon>Insecta</taxon>
        <taxon>Pterygota</taxon>
        <taxon>Neoptera</taxon>
        <taxon>Paraneoptera</taxon>
        <taxon>Hemiptera</taxon>
        <taxon>Auchenorrhyncha</taxon>
        <taxon>Membracoidea</taxon>
        <taxon>Cicadellidae</taxon>
        <taxon>Cicadellinae</taxon>
        <taxon>Proconiini</taxon>
        <taxon>Cuerna</taxon>
    </lineage>
</organism>
<accession>A0A1B6F5K1</accession>
<reference evidence="10" key="1">
    <citation type="submission" date="2015-11" db="EMBL/GenBank/DDBJ databases">
        <title>De novo transcriptome assembly of four potential Pierce s Disease insect vectors from Arizona vineyards.</title>
        <authorList>
            <person name="Tassone E.E."/>
        </authorList>
    </citation>
    <scope>NUCLEOTIDE SEQUENCE</scope>
</reference>
<feature type="domain" description="Integrase catalytic" evidence="9">
    <location>
        <begin position="248"/>
        <end position="403"/>
    </location>
</feature>
<dbReference type="Gene3D" id="1.10.340.70">
    <property type="match status" value="1"/>
</dbReference>
<evidence type="ECO:0000259" key="9">
    <source>
        <dbReference type="PROSITE" id="PS50994"/>
    </source>
</evidence>
<evidence type="ECO:0000256" key="8">
    <source>
        <dbReference type="SAM" id="MobiDB-lite"/>
    </source>
</evidence>
<dbReference type="GO" id="GO:0004519">
    <property type="term" value="F:endonuclease activity"/>
    <property type="evidence" value="ECO:0007669"/>
    <property type="project" value="UniProtKB-KW"/>
</dbReference>
<evidence type="ECO:0000256" key="2">
    <source>
        <dbReference type="ARBA" id="ARBA00022679"/>
    </source>
</evidence>
<feature type="non-terminal residue" evidence="10">
    <location>
        <position position="1"/>
    </location>
</feature>
<dbReference type="FunFam" id="3.30.420.10:FF:000063">
    <property type="entry name" value="Retrovirus-related Pol polyprotein from transposon 297-like Protein"/>
    <property type="match status" value="1"/>
</dbReference>
<evidence type="ECO:0000256" key="7">
    <source>
        <dbReference type="ARBA" id="ARBA00022918"/>
    </source>
</evidence>
<dbReference type="GO" id="GO:0016787">
    <property type="term" value="F:hydrolase activity"/>
    <property type="evidence" value="ECO:0007669"/>
    <property type="project" value="UniProtKB-KW"/>
</dbReference>
<dbReference type="PROSITE" id="PS50994">
    <property type="entry name" value="INTEGRASE"/>
    <property type="match status" value="1"/>
</dbReference>
<gene>
    <name evidence="10" type="ORF">g.10639</name>
    <name evidence="11" type="ORF">g.10640</name>
</gene>
<evidence type="ECO:0000313" key="11">
    <source>
        <dbReference type="EMBL" id="JAS63557.1"/>
    </source>
</evidence>
<keyword evidence="2" id="KW-0808">Transferase</keyword>
<dbReference type="FunFam" id="1.10.340.70:FF:000003">
    <property type="entry name" value="Protein CBG25708"/>
    <property type="match status" value="1"/>
</dbReference>
<protein>
    <recommendedName>
        <fullName evidence="1">RNA-directed DNA polymerase</fullName>
        <ecNumber evidence="1">2.7.7.49</ecNumber>
    </recommendedName>
</protein>
<keyword evidence="5" id="KW-0255">Endonuclease</keyword>
<dbReference type="GO" id="GO:0003964">
    <property type="term" value="F:RNA-directed DNA polymerase activity"/>
    <property type="evidence" value="ECO:0007669"/>
    <property type="project" value="UniProtKB-KW"/>
</dbReference>
<keyword evidence="4" id="KW-0540">Nuclease</keyword>
<dbReference type="InterPro" id="IPR036397">
    <property type="entry name" value="RNaseH_sf"/>
</dbReference>
<keyword evidence="6" id="KW-0378">Hydrolase</keyword>
<dbReference type="Pfam" id="PF00665">
    <property type="entry name" value="rve"/>
    <property type="match status" value="1"/>
</dbReference>
<dbReference type="Pfam" id="PF17921">
    <property type="entry name" value="Integrase_H2C2"/>
    <property type="match status" value="1"/>
</dbReference>
<dbReference type="AlphaFoldDB" id="A0A1B6F5K1"/>
<evidence type="ECO:0000256" key="1">
    <source>
        <dbReference type="ARBA" id="ARBA00012493"/>
    </source>
</evidence>
<feature type="compositionally biased region" description="Polar residues" evidence="8">
    <location>
        <begin position="538"/>
        <end position="562"/>
    </location>
</feature>
<feature type="region of interest" description="Disordered" evidence="8">
    <location>
        <begin position="517"/>
        <end position="577"/>
    </location>
</feature>
<dbReference type="CDD" id="cd09274">
    <property type="entry name" value="RNase_HI_RT_Ty3"/>
    <property type="match status" value="1"/>
</dbReference>
<dbReference type="SUPFAM" id="SSF56672">
    <property type="entry name" value="DNA/RNA polymerases"/>
    <property type="match status" value="1"/>
</dbReference>
<keyword evidence="7" id="KW-0695">RNA-directed DNA polymerase</keyword>
<evidence type="ECO:0000256" key="4">
    <source>
        <dbReference type="ARBA" id="ARBA00022722"/>
    </source>
</evidence>
<evidence type="ECO:0000256" key="5">
    <source>
        <dbReference type="ARBA" id="ARBA00022759"/>
    </source>
</evidence>
<proteinExistence type="predicted"/>
<dbReference type="EC" id="2.7.7.49" evidence="1"/>
<dbReference type="InterPro" id="IPR012337">
    <property type="entry name" value="RNaseH-like_sf"/>
</dbReference>
<dbReference type="SUPFAM" id="SSF53098">
    <property type="entry name" value="Ribonuclease H-like"/>
    <property type="match status" value="1"/>
</dbReference>
<evidence type="ECO:0000256" key="3">
    <source>
        <dbReference type="ARBA" id="ARBA00022695"/>
    </source>
</evidence>
<dbReference type="GO" id="GO:0003676">
    <property type="term" value="F:nucleic acid binding"/>
    <property type="evidence" value="ECO:0007669"/>
    <property type="project" value="InterPro"/>
</dbReference>
<dbReference type="InterPro" id="IPR041373">
    <property type="entry name" value="RT_RNaseH"/>
</dbReference>
<keyword evidence="3" id="KW-0548">Nucleotidyltransferase</keyword>
<dbReference type="Pfam" id="PF17917">
    <property type="entry name" value="RT_RNaseH"/>
    <property type="match status" value="1"/>
</dbReference>
<evidence type="ECO:0000313" key="10">
    <source>
        <dbReference type="EMBL" id="JAS45532.1"/>
    </source>
</evidence>
<evidence type="ECO:0000256" key="6">
    <source>
        <dbReference type="ARBA" id="ARBA00022801"/>
    </source>
</evidence>
<dbReference type="Gene3D" id="3.30.420.10">
    <property type="entry name" value="Ribonuclease H-like superfamily/Ribonuclease H"/>
    <property type="match status" value="1"/>
</dbReference>
<dbReference type="PANTHER" id="PTHR37984">
    <property type="entry name" value="PROTEIN CBG26694"/>
    <property type="match status" value="1"/>
</dbReference>
<dbReference type="InterPro" id="IPR041588">
    <property type="entry name" value="Integrase_H2C2"/>
</dbReference>